<evidence type="ECO:0000313" key="7">
    <source>
        <dbReference type="EMBL" id="MBC8595863.1"/>
    </source>
</evidence>
<feature type="transmembrane region" description="Helical" evidence="6">
    <location>
        <begin position="108"/>
        <end position="127"/>
    </location>
</feature>
<dbReference type="FunFam" id="1.20.1260.100:FF:000001">
    <property type="entry name" value="translocator protein 2"/>
    <property type="match status" value="1"/>
</dbReference>
<keyword evidence="4 6" id="KW-1133">Transmembrane helix</keyword>
<dbReference type="InterPro" id="IPR004307">
    <property type="entry name" value="TspO_MBR"/>
</dbReference>
<dbReference type="PIRSF" id="PIRSF005859">
    <property type="entry name" value="PBR"/>
    <property type="match status" value="1"/>
</dbReference>
<dbReference type="Gene3D" id="1.20.1260.100">
    <property type="entry name" value="TspO/MBR protein"/>
    <property type="match status" value="1"/>
</dbReference>
<sequence>MIKTFNAKNLKKFLICLAISLGTGGLSAFLTRNSQDFYNTLTRPPFAPPAYIFGIVWTILYILIGIASFLIVKSGIDNSGVSESFKTYIFNLVLLFLWPIIFFNFNNLWLSVIVIIISLFTAITVFFKFYNINKAAGYLYLPLVLWILFATVLNISIWWLNK</sequence>
<dbReference type="Pfam" id="PF03073">
    <property type="entry name" value="TspO_MBR"/>
    <property type="match status" value="1"/>
</dbReference>
<feature type="transmembrane region" description="Helical" evidence="6">
    <location>
        <begin position="50"/>
        <end position="72"/>
    </location>
</feature>
<keyword evidence="5 6" id="KW-0472">Membrane</keyword>
<dbReference type="AlphaFoldDB" id="A0A926F517"/>
<accession>A0A926F517</accession>
<dbReference type="Proteomes" id="UP000647416">
    <property type="component" value="Unassembled WGS sequence"/>
</dbReference>
<dbReference type="PANTHER" id="PTHR10057:SF0">
    <property type="entry name" value="TRANSLOCATOR PROTEIN"/>
    <property type="match status" value="1"/>
</dbReference>
<comment type="similarity">
    <text evidence="2">Belongs to the TspO/BZRP family.</text>
</comment>
<keyword evidence="3 6" id="KW-0812">Transmembrane</keyword>
<dbReference type="EMBL" id="JACRTE010000002">
    <property type="protein sequence ID" value="MBC8595863.1"/>
    <property type="molecule type" value="Genomic_DNA"/>
</dbReference>
<name>A0A926F517_9FIRM</name>
<feature type="transmembrane region" description="Helical" evidence="6">
    <location>
        <begin position="84"/>
        <end position="102"/>
    </location>
</feature>
<comment type="subcellular location">
    <subcellularLocation>
        <location evidence="1">Membrane</location>
        <topology evidence="1">Multi-pass membrane protein</topology>
    </subcellularLocation>
</comment>
<gene>
    <name evidence="7" type="ORF">H8706_03135</name>
</gene>
<protein>
    <submittedName>
        <fullName evidence="7">Tryptophan-rich sensory protein</fullName>
    </submittedName>
</protein>
<evidence type="ECO:0000256" key="2">
    <source>
        <dbReference type="ARBA" id="ARBA00007524"/>
    </source>
</evidence>
<dbReference type="RefSeq" id="WP_262431445.1">
    <property type="nucleotide sequence ID" value="NZ_JACRTE010000002.1"/>
</dbReference>
<dbReference type="PANTHER" id="PTHR10057">
    <property type="entry name" value="PERIPHERAL-TYPE BENZODIAZEPINE RECEPTOR"/>
    <property type="match status" value="1"/>
</dbReference>
<dbReference type="GO" id="GO:0016020">
    <property type="term" value="C:membrane"/>
    <property type="evidence" value="ECO:0007669"/>
    <property type="project" value="UniProtKB-SubCell"/>
</dbReference>
<proteinExistence type="inferred from homology"/>
<evidence type="ECO:0000256" key="5">
    <source>
        <dbReference type="ARBA" id="ARBA00023136"/>
    </source>
</evidence>
<evidence type="ECO:0000256" key="6">
    <source>
        <dbReference type="SAM" id="Phobius"/>
    </source>
</evidence>
<feature type="transmembrane region" description="Helical" evidence="6">
    <location>
        <begin position="12"/>
        <end position="30"/>
    </location>
</feature>
<evidence type="ECO:0000313" key="8">
    <source>
        <dbReference type="Proteomes" id="UP000647416"/>
    </source>
</evidence>
<feature type="transmembrane region" description="Helical" evidence="6">
    <location>
        <begin position="139"/>
        <end position="160"/>
    </location>
</feature>
<dbReference type="InterPro" id="IPR038330">
    <property type="entry name" value="TspO/MBR-related_sf"/>
</dbReference>
<keyword evidence="8" id="KW-1185">Reference proteome</keyword>
<dbReference type="CDD" id="cd15904">
    <property type="entry name" value="TSPO_MBR"/>
    <property type="match status" value="1"/>
</dbReference>
<reference evidence="7" key="1">
    <citation type="submission" date="2020-08" db="EMBL/GenBank/DDBJ databases">
        <title>Genome public.</title>
        <authorList>
            <person name="Liu C."/>
            <person name="Sun Q."/>
        </authorList>
    </citation>
    <scope>NUCLEOTIDE SEQUENCE</scope>
    <source>
        <strain evidence="7">NSJ-50</strain>
    </source>
</reference>
<evidence type="ECO:0000256" key="1">
    <source>
        <dbReference type="ARBA" id="ARBA00004141"/>
    </source>
</evidence>
<evidence type="ECO:0000256" key="4">
    <source>
        <dbReference type="ARBA" id="ARBA00022989"/>
    </source>
</evidence>
<comment type="caution">
    <text evidence="7">The sequence shown here is derived from an EMBL/GenBank/DDBJ whole genome shotgun (WGS) entry which is preliminary data.</text>
</comment>
<evidence type="ECO:0000256" key="3">
    <source>
        <dbReference type="ARBA" id="ARBA00022692"/>
    </source>
</evidence>
<dbReference type="GO" id="GO:0033013">
    <property type="term" value="P:tetrapyrrole metabolic process"/>
    <property type="evidence" value="ECO:0007669"/>
    <property type="project" value="UniProtKB-ARBA"/>
</dbReference>
<organism evidence="7 8">
    <name type="scientific">Qingrenia yutianensis</name>
    <dbReference type="NCBI Taxonomy" id="2763676"/>
    <lineage>
        <taxon>Bacteria</taxon>
        <taxon>Bacillati</taxon>
        <taxon>Bacillota</taxon>
        <taxon>Clostridia</taxon>
        <taxon>Eubacteriales</taxon>
        <taxon>Oscillospiraceae</taxon>
        <taxon>Qingrenia</taxon>
    </lineage>
</organism>